<evidence type="ECO:0000256" key="2">
    <source>
        <dbReference type="ARBA" id="ARBA00023125"/>
    </source>
</evidence>
<name>A0A917EUK9_HALAA</name>
<dbReference type="GO" id="GO:0003700">
    <property type="term" value="F:DNA-binding transcription factor activity"/>
    <property type="evidence" value="ECO:0007669"/>
    <property type="project" value="InterPro"/>
</dbReference>
<dbReference type="Pfam" id="PF00392">
    <property type="entry name" value="GntR"/>
    <property type="match status" value="1"/>
</dbReference>
<reference evidence="5" key="2">
    <citation type="submission" date="2020-09" db="EMBL/GenBank/DDBJ databases">
        <authorList>
            <person name="Sun Q."/>
            <person name="Zhou Y."/>
        </authorList>
    </citation>
    <scope>NUCLEOTIDE SEQUENCE</scope>
    <source>
        <strain evidence="5">CGMCC 1.12153</strain>
    </source>
</reference>
<dbReference type="EMBL" id="BMEL01000002">
    <property type="protein sequence ID" value="GGF18394.1"/>
    <property type="molecule type" value="Genomic_DNA"/>
</dbReference>
<accession>A0A917EUK9</accession>
<dbReference type="PANTHER" id="PTHR44846:SF4">
    <property type="entry name" value="HTH GNTR-TYPE DOMAIN-CONTAINING PROTEIN"/>
    <property type="match status" value="1"/>
</dbReference>
<dbReference type="AlphaFoldDB" id="A0A917EUK9"/>
<evidence type="ECO:0000256" key="3">
    <source>
        <dbReference type="ARBA" id="ARBA00023163"/>
    </source>
</evidence>
<feature type="domain" description="HTH gntR-type" evidence="4">
    <location>
        <begin position="1"/>
        <end position="69"/>
    </location>
</feature>
<comment type="caution">
    <text evidence="5">The sequence shown here is derived from an EMBL/GenBank/DDBJ whole genome shotgun (WGS) entry which is preliminary data.</text>
</comment>
<evidence type="ECO:0000313" key="5">
    <source>
        <dbReference type="EMBL" id="GGF18394.1"/>
    </source>
</evidence>
<dbReference type="InterPro" id="IPR036388">
    <property type="entry name" value="WH-like_DNA-bd_sf"/>
</dbReference>
<dbReference type="RefSeq" id="WP_188377021.1">
    <property type="nucleotide sequence ID" value="NZ_BMEL01000002.1"/>
</dbReference>
<dbReference type="PROSITE" id="PS50949">
    <property type="entry name" value="HTH_GNTR"/>
    <property type="match status" value="1"/>
</dbReference>
<dbReference type="CDD" id="cd07377">
    <property type="entry name" value="WHTH_GntR"/>
    <property type="match status" value="1"/>
</dbReference>
<sequence length="236" mass="27585">MLKYQQIAIDIEKYIEEHNLQQRDKLPVLENLMARFNVSKSTITKSLDLLEKKGVVYQVRGSGIFVRRHNREGYISLLSNQGFKKDLEEFNVTSEVVELKVCQPTEEAAYNLNIDQHQEVYYVKRIRYINGQTLCLEESYYNKSSVTYLNREIASESIFHYIQEGLGLKVGFSDIYLHVDKLNEEEAAYLGLKEGDPKLFMESIFHLTNGQPFDFSKVTYNYKHSQFFLQANSHIL</sequence>
<dbReference type="Pfam" id="PF07702">
    <property type="entry name" value="UTRA"/>
    <property type="match status" value="1"/>
</dbReference>
<dbReference type="PANTHER" id="PTHR44846">
    <property type="entry name" value="MANNOSYL-D-GLYCERATE TRANSPORT/METABOLISM SYSTEM REPRESSOR MNGR-RELATED"/>
    <property type="match status" value="1"/>
</dbReference>
<dbReference type="SUPFAM" id="SSF64288">
    <property type="entry name" value="Chorismate lyase-like"/>
    <property type="match status" value="1"/>
</dbReference>
<dbReference type="InterPro" id="IPR011663">
    <property type="entry name" value="UTRA"/>
</dbReference>
<keyword evidence="2" id="KW-0238">DNA-binding</keyword>
<dbReference type="GO" id="GO:0045892">
    <property type="term" value="P:negative regulation of DNA-templated transcription"/>
    <property type="evidence" value="ECO:0007669"/>
    <property type="project" value="TreeGrafter"/>
</dbReference>
<reference evidence="5" key="1">
    <citation type="journal article" date="2014" name="Int. J. Syst. Evol. Microbiol.">
        <title>Complete genome sequence of Corynebacterium casei LMG S-19264T (=DSM 44701T), isolated from a smear-ripened cheese.</title>
        <authorList>
            <consortium name="US DOE Joint Genome Institute (JGI-PGF)"/>
            <person name="Walter F."/>
            <person name="Albersmeier A."/>
            <person name="Kalinowski J."/>
            <person name="Ruckert C."/>
        </authorList>
    </citation>
    <scope>NUCLEOTIDE SEQUENCE</scope>
    <source>
        <strain evidence="5">CGMCC 1.12153</strain>
    </source>
</reference>
<dbReference type="Gene3D" id="1.10.10.10">
    <property type="entry name" value="Winged helix-like DNA-binding domain superfamily/Winged helix DNA-binding domain"/>
    <property type="match status" value="1"/>
</dbReference>
<evidence type="ECO:0000256" key="1">
    <source>
        <dbReference type="ARBA" id="ARBA00023015"/>
    </source>
</evidence>
<keyword evidence="1" id="KW-0805">Transcription regulation</keyword>
<evidence type="ECO:0000313" key="6">
    <source>
        <dbReference type="Proteomes" id="UP000660110"/>
    </source>
</evidence>
<organism evidence="5 6">
    <name type="scientific">Halobacillus andaensis</name>
    <dbReference type="NCBI Taxonomy" id="1176239"/>
    <lineage>
        <taxon>Bacteria</taxon>
        <taxon>Bacillati</taxon>
        <taxon>Bacillota</taxon>
        <taxon>Bacilli</taxon>
        <taxon>Bacillales</taxon>
        <taxon>Bacillaceae</taxon>
        <taxon>Halobacillus</taxon>
    </lineage>
</organism>
<keyword evidence="6" id="KW-1185">Reference proteome</keyword>
<gene>
    <name evidence="5" type="primary">yydK</name>
    <name evidence="5" type="ORF">GCM10010954_16450</name>
</gene>
<dbReference type="SMART" id="SM00866">
    <property type="entry name" value="UTRA"/>
    <property type="match status" value="1"/>
</dbReference>
<dbReference type="InterPro" id="IPR000524">
    <property type="entry name" value="Tscrpt_reg_HTH_GntR"/>
</dbReference>
<dbReference type="InterPro" id="IPR050679">
    <property type="entry name" value="Bact_HTH_transcr_reg"/>
</dbReference>
<keyword evidence="3" id="KW-0804">Transcription</keyword>
<dbReference type="SMART" id="SM00345">
    <property type="entry name" value="HTH_GNTR"/>
    <property type="match status" value="1"/>
</dbReference>
<proteinExistence type="predicted"/>
<dbReference type="InterPro" id="IPR036390">
    <property type="entry name" value="WH_DNA-bd_sf"/>
</dbReference>
<evidence type="ECO:0000259" key="4">
    <source>
        <dbReference type="PROSITE" id="PS50949"/>
    </source>
</evidence>
<dbReference type="SUPFAM" id="SSF46785">
    <property type="entry name" value="Winged helix' DNA-binding domain"/>
    <property type="match status" value="1"/>
</dbReference>
<dbReference type="GO" id="GO:0003677">
    <property type="term" value="F:DNA binding"/>
    <property type="evidence" value="ECO:0007669"/>
    <property type="project" value="UniProtKB-KW"/>
</dbReference>
<dbReference type="Gene3D" id="3.40.1410.10">
    <property type="entry name" value="Chorismate lyase-like"/>
    <property type="match status" value="1"/>
</dbReference>
<protein>
    <submittedName>
        <fullName evidence="5">HTH-type transcriptional regulator YydK</fullName>
    </submittedName>
</protein>
<dbReference type="InterPro" id="IPR028978">
    <property type="entry name" value="Chorismate_lyase_/UTRA_dom_sf"/>
</dbReference>
<dbReference type="Proteomes" id="UP000660110">
    <property type="component" value="Unassembled WGS sequence"/>
</dbReference>